<dbReference type="Gene3D" id="1.10.10.10">
    <property type="entry name" value="Winged helix-like DNA-binding domain superfamily/Winged helix DNA-binding domain"/>
    <property type="match status" value="1"/>
</dbReference>
<keyword evidence="2" id="KW-0804">Transcription</keyword>
<evidence type="ECO:0000259" key="3">
    <source>
        <dbReference type="PROSITE" id="PS51000"/>
    </source>
</evidence>
<sequence>MRASRLLSVLLLLQSRGRLTARELADELEVSIRTIYRDMDALSASGVPVYADRGPDGGYSLLEGYRTHLTGMTADEADALALSGMPEAAAELGLGRVLAAAQLKVQAALPGELSDRAGRIAERFHLDAPGWFREADHVPTLTGVADAVWNQRLLRVRYRRWATGGREPEVERELAPLGLVLKAGTWYLVAVPSGESGAAGTRSGAGAGPLTQPRTYRVARILELETLDVRFDRPEGFDLWKYWHQRTQELTEALYQAEATVRFSPRALELAPVILRPHTARALAEGTWPTEDDGWVRAVIPIESIAHARSELLALGAEVEVLGPPALREQMAETARTLASLYPV</sequence>
<name>A0ABV9ZBY8_9PSEU</name>
<evidence type="ECO:0000313" key="4">
    <source>
        <dbReference type="EMBL" id="MFC5137638.1"/>
    </source>
</evidence>
<protein>
    <submittedName>
        <fullName evidence="4">Helix-turn-helix transcriptional regulator</fullName>
    </submittedName>
</protein>
<keyword evidence="5" id="KW-1185">Reference proteome</keyword>
<dbReference type="PROSITE" id="PS52050">
    <property type="entry name" value="WYL"/>
    <property type="match status" value="1"/>
</dbReference>
<evidence type="ECO:0000256" key="1">
    <source>
        <dbReference type="ARBA" id="ARBA00023015"/>
    </source>
</evidence>
<dbReference type="EMBL" id="JBHSKG010000002">
    <property type="protein sequence ID" value="MFC5137638.1"/>
    <property type="molecule type" value="Genomic_DNA"/>
</dbReference>
<evidence type="ECO:0000313" key="5">
    <source>
        <dbReference type="Proteomes" id="UP001596175"/>
    </source>
</evidence>
<gene>
    <name evidence="4" type="ORF">ACFPK1_05295</name>
</gene>
<dbReference type="PANTHER" id="PTHR34580">
    <property type="match status" value="1"/>
</dbReference>
<proteinExistence type="predicted"/>
<accession>A0ABV9ZBY8</accession>
<evidence type="ECO:0000256" key="2">
    <source>
        <dbReference type="ARBA" id="ARBA00023163"/>
    </source>
</evidence>
<dbReference type="InterPro" id="IPR013196">
    <property type="entry name" value="HTH_11"/>
</dbReference>
<dbReference type="InterPro" id="IPR036390">
    <property type="entry name" value="WH_DNA-bd_sf"/>
</dbReference>
<dbReference type="PANTHER" id="PTHR34580:SF1">
    <property type="entry name" value="PROTEIN PAFC"/>
    <property type="match status" value="1"/>
</dbReference>
<dbReference type="InterPro" id="IPR001034">
    <property type="entry name" value="DeoR_HTH"/>
</dbReference>
<dbReference type="InterPro" id="IPR051534">
    <property type="entry name" value="CBASS_pafABC_assoc_protein"/>
</dbReference>
<dbReference type="Pfam" id="PF13280">
    <property type="entry name" value="WYL"/>
    <property type="match status" value="1"/>
</dbReference>
<reference evidence="5" key="1">
    <citation type="journal article" date="2019" name="Int. J. Syst. Evol. Microbiol.">
        <title>The Global Catalogue of Microorganisms (GCM) 10K type strain sequencing project: providing services to taxonomists for standard genome sequencing and annotation.</title>
        <authorList>
            <consortium name="The Broad Institute Genomics Platform"/>
            <consortium name="The Broad Institute Genome Sequencing Center for Infectious Disease"/>
            <person name="Wu L."/>
            <person name="Ma J."/>
        </authorList>
    </citation>
    <scope>NUCLEOTIDE SEQUENCE [LARGE SCALE GENOMIC DNA]</scope>
    <source>
        <strain evidence="5">XZYJ18</strain>
    </source>
</reference>
<comment type="caution">
    <text evidence="4">The sequence shown here is derived from an EMBL/GenBank/DDBJ whole genome shotgun (WGS) entry which is preliminary data.</text>
</comment>
<keyword evidence="1" id="KW-0805">Transcription regulation</keyword>
<dbReference type="Proteomes" id="UP001596175">
    <property type="component" value="Unassembled WGS sequence"/>
</dbReference>
<dbReference type="Pfam" id="PF08279">
    <property type="entry name" value="HTH_11"/>
    <property type="match status" value="1"/>
</dbReference>
<dbReference type="InterPro" id="IPR057727">
    <property type="entry name" value="WCX_dom"/>
</dbReference>
<dbReference type="SUPFAM" id="SSF46785">
    <property type="entry name" value="Winged helix' DNA-binding domain"/>
    <property type="match status" value="1"/>
</dbReference>
<dbReference type="Pfam" id="PF25583">
    <property type="entry name" value="WCX"/>
    <property type="match status" value="1"/>
</dbReference>
<dbReference type="RefSeq" id="WP_378019857.1">
    <property type="nucleotide sequence ID" value="NZ_JBHSKG010000002.1"/>
</dbReference>
<dbReference type="PROSITE" id="PS51000">
    <property type="entry name" value="HTH_DEOR_2"/>
    <property type="match status" value="1"/>
</dbReference>
<feature type="domain" description="HTH deoR-type" evidence="3">
    <location>
        <begin position="2"/>
        <end position="57"/>
    </location>
</feature>
<organism evidence="4 5">
    <name type="scientific">Actinomycetospora rhizophila</name>
    <dbReference type="NCBI Taxonomy" id="1416876"/>
    <lineage>
        <taxon>Bacteria</taxon>
        <taxon>Bacillati</taxon>
        <taxon>Actinomycetota</taxon>
        <taxon>Actinomycetes</taxon>
        <taxon>Pseudonocardiales</taxon>
        <taxon>Pseudonocardiaceae</taxon>
        <taxon>Actinomycetospora</taxon>
    </lineage>
</organism>
<dbReference type="InterPro" id="IPR026881">
    <property type="entry name" value="WYL_dom"/>
</dbReference>
<dbReference type="InterPro" id="IPR036388">
    <property type="entry name" value="WH-like_DNA-bd_sf"/>
</dbReference>